<sequence length="181" mass="19062">MGKSMRRVAAAFAGVCGAVLLAGSGGARAAETCFHVCLKQRMTSSDIADSAIRDAMAACRDDCDEEAEARLAQSGLAGKIASCEPAPLSEEEFRKIRSASLSVIGFANAFTWEVNNVLPDKIIRRVELMTQSLGLQDVTMAASGVVAPGERGAFFVNNVADGYPAVRLTSRVKAIYACPAK</sequence>
<dbReference type="OrthoDB" id="8448394at2"/>
<organism evidence="2 3">
    <name type="scientific">Methylocella silvestris</name>
    <dbReference type="NCBI Taxonomy" id="199596"/>
    <lineage>
        <taxon>Bacteria</taxon>
        <taxon>Pseudomonadati</taxon>
        <taxon>Pseudomonadota</taxon>
        <taxon>Alphaproteobacteria</taxon>
        <taxon>Hyphomicrobiales</taxon>
        <taxon>Beijerinckiaceae</taxon>
        <taxon>Methylocella</taxon>
    </lineage>
</organism>
<dbReference type="AlphaFoldDB" id="A0A2J7TCV7"/>
<evidence type="ECO:0000313" key="2">
    <source>
        <dbReference type="EMBL" id="PNG24607.1"/>
    </source>
</evidence>
<gene>
    <name evidence="2" type="ORF">CR492_17895</name>
</gene>
<dbReference type="EMBL" id="PDZR01000028">
    <property type="protein sequence ID" value="PNG24607.1"/>
    <property type="molecule type" value="Genomic_DNA"/>
</dbReference>
<reference evidence="2 3" key="1">
    <citation type="submission" date="2017-10" db="EMBL/GenBank/DDBJ databases">
        <title>Genome announcement of Methylocella silvestris TVC from permafrost.</title>
        <authorList>
            <person name="Wang J."/>
            <person name="Geng K."/>
            <person name="Ul-Haque F."/>
            <person name="Crombie A.T."/>
            <person name="Street L.E."/>
            <person name="Wookey P.A."/>
            <person name="Murrell J.C."/>
            <person name="Pratscher J."/>
        </authorList>
    </citation>
    <scope>NUCLEOTIDE SEQUENCE [LARGE SCALE GENOMIC DNA]</scope>
    <source>
        <strain evidence="2 3">TVC</strain>
    </source>
</reference>
<evidence type="ECO:0000256" key="1">
    <source>
        <dbReference type="SAM" id="SignalP"/>
    </source>
</evidence>
<accession>A0A2J7TCV7</accession>
<feature type="signal peptide" evidence="1">
    <location>
        <begin position="1"/>
        <end position="29"/>
    </location>
</feature>
<dbReference type="Proteomes" id="UP000236286">
    <property type="component" value="Unassembled WGS sequence"/>
</dbReference>
<protein>
    <submittedName>
        <fullName evidence="2">Uncharacterized protein</fullName>
    </submittedName>
</protein>
<feature type="chain" id="PRO_5014471307" evidence="1">
    <location>
        <begin position="30"/>
        <end position="181"/>
    </location>
</feature>
<keyword evidence="1" id="KW-0732">Signal</keyword>
<proteinExistence type="predicted"/>
<comment type="caution">
    <text evidence="2">The sequence shown here is derived from an EMBL/GenBank/DDBJ whole genome shotgun (WGS) entry which is preliminary data.</text>
</comment>
<evidence type="ECO:0000313" key="3">
    <source>
        <dbReference type="Proteomes" id="UP000236286"/>
    </source>
</evidence>
<name>A0A2J7TCV7_METSI</name>